<comment type="similarity">
    <text evidence="1 3">Belongs to the complex I 30 kDa subunit family.</text>
</comment>
<evidence type="ECO:0000256" key="2">
    <source>
        <dbReference type="ARBA" id="ARBA00022448"/>
    </source>
</evidence>
<dbReference type="InterPro" id="IPR010218">
    <property type="entry name" value="NADH_DH_suC"/>
</dbReference>
<reference evidence="11 12" key="3">
    <citation type="submission" date="2018-10" db="EMBL/GenBank/DDBJ databases">
        <title>Genetic determinants and prediction of antibiotic resistance phenotypes in Helicobacter pylori.</title>
        <authorList>
            <person name="Wagner K."/>
        </authorList>
    </citation>
    <scope>NUCLEOTIDE SEQUENCE [LARGE SCALE GENOMIC DNA]</scope>
    <source>
        <strain evidence="8 11">ZH15</strain>
        <strain evidence="9 12">ZH97</strain>
    </source>
</reference>
<evidence type="ECO:0000256" key="3">
    <source>
        <dbReference type="RuleBase" id="RU003456"/>
    </source>
</evidence>
<keyword evidence="3" id="KW-0520">NAD</keyword>
<evidence type="ECO:0000313" key="8">
    <source>
        <dbReference type="EMBL" id="RVY28709.1"/>
    </source>
</evidence>
<dbReference type="Gene3D" id="3.30.460.80">
    <property type="entry name" value="NADH:ubiquinone oxidoreductase, 30kDa subunit"/>
    <property type="match status" value="1"/>
</dbReference>
<dbReference type="SUPFAM" id="SSF143243">
    <property type="entry name" value="Nqo5-like"/>
    <property type="match status" value="1"/>
</dbReference>
<evidence type="ECO:0000313" key="11">
    <source>
        <dbReference type="Proteomes" id="UP000288766"/>
    </source>
</evidence>
<keyword evidence="4" id="KW-0874">Quinone</keyword>
<evidence type="ECO:0000256" key="1">
    <source>
        <dbReference type="ARBA" id="ARBA00007569"/>
    </source>
</evidence>
<dbReference type="AlphaFoldDB" id="A0A2J9KLT7"/>
<keyword evidence="3" id="KW-1278">Translocase</keyword>
<organism evidence="8 11">
    <name type="scientific">Helicobacter pylori</name>
    <name type="common">Campylobacter pylori</name>
    <dbReference type="NCBI Taxonomy" id="210"/>
    <lineage>
        <taxon>Bacteria</taxon>
        <taxon>Pseudomonadati</taxon>
        <taxon>Campylobacterota</taxon>
        <taxon>Epsilonproteobacteria</taxon>
        <taxon>Campylobacterales</taxon>
        <taxon>Helicobacteraceae</taxon>
        <taxon>Helicobacter</taxon>
    </lineage>
</organism>
<dbReference type="PANTHER" id="PTHR10884:SF14">
    <property type="entry name" value="NADH DEHYDROGENASE [UBIQUINONE] IRON-SULFUR PROTEIN 3, MITOCHONDRIAL"/>
    <property type="match status" value="1"/>
</dbReference>
<dbReference type="InterPro" id="IPR001268">
    <property type="entry name" value="NADH_UbQ_OxRdtase_30kDa_su"/>
</dbReference>
<dbReference type="EC" id="7.1.1.-" evidence="4"/>
<dbReference type="EMBL" id="RJHK01000007">
    <property type="protein sequence ID" value="RVZ34687.1"/>
    <property type="molecule type" value="Genomic_DNA"/>
</dbReference>
<reference evidence="7 10" key="1">
    <citation type="submission" date="2018-01" db="EMBL/GenBank/DDBJ databases">
        <authorList>
            <person name="Morgan R.D."/>
        </authorList>
    </citation>
    <scope>NUCLEOTIDE SEQUENCE [LARGE SCALE GENOMIC DNA]</scope>
    <source>
        <strain evidence="7 10">26695-dRdM2</strain>
    </source>
</reference>
<evidence type="ECO:0000313" key="10">
    <source>
        <dbReference type="Proteomes" id="UP000236568"/>
    </source>
</evidence>
<keyword evidence="2 3" id="KW-0813">Transport</keyword>
<accession>A0A2J9KLT7</accession>
<evidence type="ECO:0000256" key="5">
    <source>
        <dbReference type="SAM" id="MobiDB-lite"/>
    </source>
</evidence>
<name>A0A2J9KLT7_HELPX</name>
<dbReference type="InterPro" id="IPR020396">
    <property type="entry name" value="NADH_UbQ_OxRdtase_CS"/>
</dbReference>
<dbReference type="PANTHER" id="PTHR10884">
    <property type="entry name" value="NADH DEHYDROGENASE UBIQUINONE IRON-SULFUR PROTEIN 3"/>
    <property type="match status" value="1"/>
</dbReference>
<dbReference type="EMBL" id="RJEO01000010">
    <property type="protein sequence ID" value="RVY28709.1"/>
    <property type="molecule type" value="Genomic_DNA"/>
</dbReference>
<reference evidence="7 10" key="2">
    <citation type="submission" date="2018-02" db="EMBL/GenBank/DDBJ databases">
        <title>N4-cytosine DNA methylation regulates transcription and pathogenesis in Helicobacter pylori.</title>
        <authorList>
            <person name="Kumar S."/>
            <person name="Karmakar B.C."/>
            <person name="Nagarajan D."/>
            <person name="Mukhopadhyay A.K."/>
            <person name="Rao D.N."/>
        </authorList>
    </citation>
    <scope>NUCLEOTIDE SEQUENCE [LARGE SCALE GENOMIC DNA]</scope>
    <source>
        <strain evidence="7 10">26695-dRdM2</strain>
    </source>
</reference>
<evidence type="ECO:0000259" key="6">
    <source>
        <dbReference type="Pfam" id="PF00329"/>
    </source>
</evidence>
<dbReference type="EMBL" id="CP026324">
    <property type="protein sequence ID" value="AUV79892.1"/>
    <property type="molecule type" value="Genomic_DNA"/>
</dbReference>
<dbReference type="Proteomes" id="UP000288766">
    <property type="component" value="Unassembled WGS sequence"/>
</dbReference>
<feature type="compositionally biased region" description="Basic and acidic residues" evidence="5">
    <location>
        <begin position="7"/>
        <end position="20"/>
    </location>
</feature>
<evidence type="ECO:0000313" key="12">
    <source>
        <dbReference type="Proteomes" id="UP000289024"/>
    </source>
</evidence>
<dbReference type="Pfam" id="PF00329">
    <property type="entry name" value="Complex1_30kDa"/>
    <property type="match status" value="1"/>
</dbReference>
<dbReference type="InterPro" id="IPR037232">
    <property type="entry name" value="NADH_quin_OxRdtase_su_C/D-like"/>
</dbReference>
<dbReference type="Proteomes" id="UP000236568">
    <property type="component" value="Chromosome"/>
</dbReference>
<dbReference type="PROSITE" id="PS00542">
    <property type="entry name" value="COMPLEX1_30K"/>
    <property type="match status" value="1"/>
</dbReference>
<dbReference type="NCBIfam" id="TIGR01961">
    <property type="entry name" value="NuoC_fam"/>
    <property type="match status" value="1"/>
</dbReference>
<keyword evidence="8" id="KW-0560">Oxidoreductase</keyword>
<proteinExistence type="inferred from homology"/>
<dbReference type="NCBIfam" id="NF006304">
    <property type="entry name" value="PRK08491.1"/>
    <property type="match status" value="1"/>
</dbReference>
<dbReference type="Proteomes" id="UP000289024">
    <property type="component" value="Unassembled WGS sequence"/>
</dbReference>
<evidence type="ECO:0000313" key="9">
    <source>
        <dbReference type="EMBL" id="RVZ34687.1"/>
    </source>
</evidence>
<sequence length="266" mass="31517">MMVRKQSPYEDVQKQSRQHDPYKIIEPTPKKYLEGSAYEVIYNHLSYKHEILDKYIETNTAVFWIKKDDIFSVATILRHLGYECLSEMSAIDLCAKKGHFELFYQFVGFSDSCKNRRRVRVKCVLLPNESVDSLSFLYRSANWSEREAYDMLGIVFDKHPYLKRLIMPHDWVGHPLLRSYPLKGDEFAQWYEVDKIFGKEYREVVGKEQRDSARVDEKDTFNFAKIGYEQGKGEELKEVEEKHAFKKIPFVKDLHKIAPTILKKRL</sequence>
<evidence type="ECO:0000256" key="4">
    <source>
        <dbReference type="RuleBase" id="RU003582"/>
    </source>
</evidence>
<feature type="region of interest" description="Disordered" evidence="5">
    <location>
        <begin position="1"/>
        <end position="20"/>
    </location>
</feature>
<comment type="catalytic activity">
    <reaction evidence="4">
        <text>a quinone + NADH + 5 H(+)(in) = a quinol + NAD(+) + 4 H(+)(out)</text>
        <dbReference type="Rhea" id="RHEA:57888"/>
        <dbReference type="ChEBI" id="CHEBI:15378"/>
        <dbReference type="ChEBI" id="CHEBI:24646"/>
        <dbReference type="ChEBI" id="CHEBI:57540"/>
        <dbReference type="ChEBI" id="CHEBI:57945"/>
        <dbReference type="ChEBI" id="CHEBI:132124"/>
    </reaction>
</comment>
<protein>
    <recommendedName>
        <fullName evidence="4">NADH-quinone oxidoreductase</fullName>
        <ecNumber evidence="4">7.1.1.-</ecNumber>
    </recommendedName>
</protein>
<dbReference type="GO" id="GO:0016651">
    <property type="term" value="F:oxidoreductase activity, acting on NAD(P)H"/>
    <property type="evidence" value="ECO:0007669"/>
    <property type="project" value="InterPro"/>
</dbReference>
<dbReference type="GO" id="GO:0008137">
    <property type="term" value="F:NADH dehydrogenase (ubiquinone) activity"/>
    <property type="evidence" value="ECO:0007669"/>
    <property type="project" value="InterPro"/>
</dbReference>
<dbReference type="SMR" id="A0A2J9KLT7"/>
<feature type="domain" description="NADH:ubiquinone oxidoreductase 30kDa subunit" evidence="6">
    <location>
        <begin position="63"/>
        <end position="185"/>
    </location>
</feature>
<gene>
    <name evidence="7" type="ORF">C2842_06550</name>
    <name evidence="9" type="ORF">EC547_04380</name>
    <name evidence="8" type="ORF">ECC12_04670</name>
</gene>
<comment type="function">
    <text evidence="4">NDH-1 shuttles electrons from NADH, via FMN and iron-sulfur (Fe-S) centers, to quinones in the respiratory chain.</text>
</comment>
<dbReference type="GO" id="GO:0048038">
    <property type="term" value="F:quinone binding"/>
    <property type="evidence" value="ECO:0007669"/>
    <property type="project" value="UniProtKB-KW"/>
</dbReference>
<evidence type="ECO:0000313" key="7">
    <source>
        <dbReference type="EMBL" id="AUV79892.1"/>
    </source>
</evidence>